<reference evidence="2" key="1">
    <citation type="submission" date="2015-11" db="EMBL/GenBank/DDBJ databases">
        <authorList>
            <person name="Holder M.E."/>
            <person name="Ajami N.J."/>
            <person name="Petrosino J.F."/>
        </authorList>
    </citation>
    <scope>NUCLEOTIDE SEQUENCE [LARGE SCALE GENOMIC DNA]</scope>
    <source>
        <strain evidence="2">F0113</strain>
    </source>
</reference>
<proteinExistence type="predicted"/>
<dbReference type="Proteomes" id="UP000056252">
    <property type="component" value="Chromosome"/>
</dbReference>
<keyword evidence="2" id="KW-1185">Reference proteome</keyword>
<dbReference type="STRING" id="76123.AS203_09760"/>
<evidence type="ECO:0008006" key="3">
    <source>
        <dbReference type="Google" id="ProtNLM"/>
    </source>
</evidence>
<organism evidence="1 2">
    <name type="scientific">Hoylesella enoeca</name>
    <dbReference type="NCBI Taxonomy" id="76123"/>
    <lineage>
        <taxon>Bacteria</taxon>
        <taxon>Pseudomonadati</taxon>
        <taxon>Bacteroidota</taxon>
        <taxon>Bacteroidia</taxon>
        <taxon>Bacteroidales</taxon>
        <taxon>Prevotellaceae</taxon>
        <taxon>Hoylesella</taxon>
    </lineage>
</organism>
<evidence type="ECO:0000313" key="1">
    <source>
        <dbReference type="EMBL" id="ALO49339.1"/>
    </source>
</evidence>
<dbReference type="InterPro" id="IPR005901">
    <property type="entry name" value="GLPGLI"/>
</dbReference>
<dbReference type="Pfam" id="PF22252">
    <property type="entry name" value="PNGase_F-II_N"/>
    <property type="match status" value="1"/>
</dbReference>
<dbReference type="EMBL" id="CP013195">
    <property type="protein sequence ID" value="ALO49339.1"/>
    <property type="molecule type" value="Genomic_DNA"/>
</dbReference>
<dbReference type="KEGG" id="peo:AS203_09760"/>
<name>A0A0S2KM24_9BACT</name>
<sequence>MAQAQELTVTYRAVYNTQSPDLFADAGLDEEMRSSLASAYKNVFMDYQLTYKDGESDFRILPLKEKQEITFMGRTVDISESVKQQARNYTYKNHAAGIILDQVSVFGKDFLVSDSIRSAHFTIHPEATKTILGFECVKAVSADGKTTVWITHHIPLRDEPIACGLEGLILAFDNGQQTYTATAIEDKAARAIVRPQGDKPMTRKAFEEMVKKRVEMMKRNR</sequence>
<dbReference type="AlphaFoldDB" id="A0A0S2KM24"/>
<dbReference type="NCBIfam" id="TIGR01200">
    <property type="entry name" value="GLPGLI"/>
    <property type="match status" value="1"/>
</dbReference>
<evidence type="ECO:0000313" key="2">
    <source>
        <dbReference type="Proteomes" id="UP000056252"/>
    </source>
</evidence>
<gene>
    <name evidence="1" type="ORF">AS203_09760</name>
</gene>
<protein>
    <recommendedName>
        <fullName evidence="3">GLPGLI family protein</fullName>
    </recommendedName>
</protein>
<accession>A0A0S2KM24</accession>